<evidence type="ECO:0000313" key="6">
    <source>
        <dbReference type="Proteomes" id="UP000272025"/>
    </source>
</evidence>
<evidence type="ECO:0000256" key="3">
    <source>
        <dbReference type="ARBA" id="ARBA00022679"/>
    </source>
</evidence>
<dbReference type="GeneID" id="39583151"/>
<sequence>MDVPNNLQIPPAWLRLSGLRLRGEALSAVIISLPVRLIANLPQDDDWPRPTKTMDSIRALLGLKPRRVPPPKIETDEIFPVHFFDDTPTYRDLILCWTLRFNDVLDADKLHDALVRLLNMGDWRKLGGRLRLRVSERAFTVTQLLGSICVARSDGRLEIHVPTPFTPARPPVRFSHITFDVSIKEHPLASQLPQPTPDLSLHPSSVTFRPFGARSDAPTTIDDFLYSDEPQLSLHVTSFRDATLVALSWPHTMTSGLGRRDLVAAWSLVLAGREAEVPPMLGAREDPLEKPSTAAVEDQEPYVLEPKRIPGLGMLWFGLRFAWELLWYSVEGRMMCLPPKFVARLRQEAVEGLKAAGGGGGGGGVDGEEDVDVPFLSDGDIISAWATRLVSVSRGPSRPITAINAVDIRGRVKSAFDSGAAYVQNLALGTFTFFTAHEIPNLPLGQLAYRFRRSIQEQVSEPQVLALMRLMRAQKPPGSPMLFGEANALLVVFSSWAKAKFYESVDFGPAVVSTGAWEERPSHVPGRMVYHHAQSMVESAMTRNVFNILGKDPQENYWISAFLLHDSWAKIEEEIRNSA</sequence>
<comment type="pathway">
    <text evidence="1">Secondary metabolite biosynthesis.</text>
</comment>
<dbReference type="GO" id="GO:0016746">
    <property type="term" value="F:acyltransferase activity"/>
    <property type="evidence" value="ECO:0007669"/>
    <property type="project" value="UniProtKB-KW"/>
</dbReference>
<comment type="similarity">
    <text evidence="2">Belongs to the plant acyltransferase family.</text>
</comment>
<dbReference type="PANTHER" id="PTHR31896:SF69">
    <property type="entry name" value="FAMILY REGULATORY PROTEIN, PUTATIVE (AFU_ORTHOLOGUE AFUA_3G14730)-RELATED"/>
    <property type="match status" value="1"/>
</dbReference>
<dbReference type="InterPro" id="IPR023213">
    <property type="entry name" value="CAT-like_dom_sf"/>
</dbReference>
<keyword evidence="3" id="KW-0808">Transferase</keyword>
<evidence type="ECO:0000256" key="1">
    <source>
        <dbReference type="ARBA" id="ARBA00005179"/>
    </source>
</evidence>
<dbReference type="Gene3D" id="3.30.559.10">
    <property type="entry name" value="Chloramphenicol acetyltransferase-like domain"/>
    <property type="match status" value="2"/>
</dbReference>
<gene>
    <name evidence="5" type="ORF">SODALDRAFT_374374</name>
</gene>
<organism evidence="5 6">
    <name type="scientific">Sodiomyces alkalinus (strain CBS 110278 / VKM F-3762 / F11)</name>
    <name type="common">Alkaliphilic filamentous fungus</name>
    <dbReference type="NCBI Taxonomy" id="1314773"/>
    <lineage>
        <taxon>Eukaryota</taxon>
        <taxon>Fungi</taxon>
        <taxon>Dikarya</taxon>
        <taxon>Ascomycota</taxon>
        <taxon>Pezizomycotina</taxon>
        <taxon>Sordariomycetes</taxon>
        <taxon>Hypocreomycetidae</taxon>
        <taxon>Glomerellales</taxon>
        <taxon>Plectosphaerellaceae</taxon>
        <taxon>Sodiomyces</taxon>
    </lineage>
</organism>
<dbReference type="PANTHER" id="PTHR31896">
    <property type="entry name" value="FAMILY REGULATORY PROTEIN, PUTATIVE (AFU_ORTHOLOGUE AFUA_3G14730)-RELATED"/>
    <property type="match status" value="1"/>
</dbReference>
<protein>
    <recommendedName>
        <fullName evidence="7">LysR family regulatory protein</fullName>
    </recommendedName>
</protein>
<dbReference type="EMBL" id="ML119051">
    <property type="protein sequence ID" value="ROT41992.1"/>
    <property type="molecule type" value="Genomic_DNA"/>
</dbReference>
<dbReference type="Proteomes" id="UP000272025">
    <property type="component" value="Unassembled WGS sequence"/>
</dbReference>
<evidence type="ECO:0008006" key="7">
    <source>
        <dbReference type="Google" id="ProtNLM"/>
    </source>
</evidence>
<evidence type="ECO:0000256" key="2">
    <source>
        <dbReference type="ARBA" id="ARBA00009861"/>
    </source>
</evidence>
<evidence type="ECO:0000313" key="5">
    <source>
        <dbReference type="EMBL" id="ROT41992.1"/>
    </source>
</evidence>
<evidence type="ECO:0000256" key="4">
    <source>
        <dbReference type="ARBA" id="ARBA00023315"/>
    </source>
</evidence>
<reference evidence="5 6" key="1">
    <citation type="journal article" date="2018" name="Mol. Ecol.">
        <title>The obligate alkalophilic soda-lake fungus Sodiomyces alkalinus has shifted to a protein diet.</title>
        <authorList>
            <person name="Grum-Grzhimaylo A.A."/>
            <person name="Falkoski D.L."/>
            <person name="van den Heuvel J."/>
            <person name="Valero-Jimenez C.A."/>
            <person name="Min B."/>
            <person name="Choi I.G."/>
            <person name="Lipzen A."/>
            <person name="Daum C.G."/>
            <person name="Aanen D.K."/>
            <person name="Tsang A."/>
            <person name="Henrissat B."/>
            <person name="Bilanenko E.N."/>
            <person name="de Vries R.P."/>
            <person name="van Kan J.A.L."/>
            <person name="Grigoriev I.V."/>
            <person name="Debets A.J.M."/>
        </authorList>
    </citation>
    <scope>NUCLEOTIDE SEQUENCE [LARGE SCALE GENOMIC DNA]</scope>
    <source>
        <strain evidence="5 6">F11</strain>
    </source>
</reference>
<keyword evidence="4" id="KW-0012">Acyltransferase</keyword>
<dbReference type="OrthoDB" id="21502at2759"/>
<proteinExistence type="inferred from homology"/>
<dbReference type="RefSeq" id="XP_028469798.1">
    <property type="nucleotide sequence ID" value="XM_028614673.1"/>
</dbReference>
<name>A0A3N2Q5G1_SODAK</name>
<dbReference type="AlphaFoldDB" id="A0A3N2Q5G1"/>
<accession>A0A3N2Q5G1</accession>
<keyword evidence="6" id="KW-1185">Reference proteome</keyword>
<dbReference type="InterPro" id="IPR051283">
    <property type="entry name" value="Sec_Metabolite_Acyltrans"/>
</dbReference>